<feature type="region of interest" description="Disordered" evidence="1">
    <location>
        <begin position="130"/>
        <end position="160"/>
    </location>
</feature>
<comment type="caution">
    <text evidence="4">The sequence shown here is derived from an EMBL/GenBank/DDBJ whole genome shotgun (WGS) entry which is preliminary data.</text>
</comment>
<feature type="domain" description="Transglutaminase-like" evidence="2">
    <location>
        <begin position="256"/>
        <end position="316"/>
    </location>
</feature>
<accession>A0A9E5A9P7</accession>
<evidence type="ECO:0000313" key="3">
    <source>
        <dbReference type="EMBL" id="MCZ3366940.1"/>
    </source>
</evidence>
<dbReference type="Pfam" id="PF01841">
    <property type="entry name" value="Transglut_core"/>
    <property type="match status" value="1"/>
</dbReference>
<organism evidence="4">
    <name type="scientific">Methanobacterium veterum</name>
    <dbReference type="NCBI Taxonomy" id="408577"/>
    <lineage>
        <taxon>Archaea</taxon>
        <taxon>Methanobacteriati</taxon>
        <taxon>Methanobacteriota</taxon>
        <taxon>Methanomada group</taxon>
        <taxon>Methanobacteria</taxon>
        <taxon>Methanobacteriales</taxon>
        <taxon>Methanobacteriaceae</taxon>
        <taxon>Methanobacterium</taxon>
    </lineage>
</organism>
<sequence length="343" mass="39411">MICVFPSAALTENQFSSNSNIKTISNEYKNILQVNAAYLVTVKKKVKVYYKLKVPVKSKVKVRYKYRGKWKYKYKYKYSYRYVYRYYYKYVYKTYKVRNVPPEECKTATKNAQSNDAQIKLLAKSLTPTTENVTVSNPNPKPTAPALVENPGPVSEPGSEPQITDFNGNETAYQEAWNAWNETNTSYNNYLKAKQSYDQYLTDYACYGQKLSQYDEKITVTKKLTTLEKATNIFNWVRDCVNYSFYYNTKRGAIGTLNSRIGNCVDLSHLIVALSRAAGIPARYVHANCKFSSGWCGHVWAQLFVNGKWINADASNNINDFGVIRNWNTKNDILEGVYSSLPF</sequence>
<name>A0A9E5A9P7_9EURY</name>
<evidence type="ECO:0000256" key="1">
    <source>
        <dbReference type="SAM" id="MobiDB-lite"/>
    </source>
</evidence>
<gene>
    <name evidence="4" type="ORF">O3H35_14775</name>
    <name evidence="3" type="ORF">O3H54_13720</name>
</gene>
<evidence type="ECO:0000259" key="2">
    <source>
        <dbReference type="SMART" id="SM00460"/>
    </source>
</evidence>
<dbReference type="AlphaFoldDB" id="A0A9E5A9P7"/>
<dbReference type="Gene3D" id="3.10.620.30">
    <property type="match status" value="1"/>
</dbReference>
<dbReference type="PANTHER" id="PTHR33490:SF3">
    <property type="entry name" value="CONSERVED INTEGRAL MEMBRANE PROTEIN"/>
    <property type="match status" value="1"/>
</dbReference>
<proteinExistence type="predicted"/>
<reference evidence="4" key="1">
    <citation type="submission" date="2022-12" db="EMBL/GenBank/DDBJ databases">
        <title>Reclassification of two methanogenic archaea species isolated from the Kolyma lowland permafrost.</title>
        <authorList>
            <person name="Trubitsyn V.E."/>
            <person name="Rivkina E.M."/>
            <person name="Shcherbakova V.A."/>
        </authorList>
    </citation>
    <scope>NUCLEOTIDE SEQUENCE</scope>
    <source>
        <strain evidence="3">M2</strain>
        <strain evidence="4">MK4</strain>
    </source>
</reference>
<dbReference type="PANTHER" id="PTHR33490">
    <property type="entry name" value="BLR5614 PROTEIN-RELATED"/>
    <property type="match status" value="1"/>
</dbReference>
<dbReference type="Proteomes" id="UP001068021">
    <property type="component" value="Unassembled WGS sequence"/>
</dbReference>
<dbReference type="InterPro" id="IPR038765">
    <property type="entry name" value="Papain-like_cys_pep_sf"/>
</dbReference>
<evidence type="ECO:0000313" key="5">
    <source>
        <dbReference type="Proteomes" id="UP001068021"/>
    </source>
</evidence>
<dbReference type="SMART" id="SM00460">
    <property type="entry name" value="TGc"/>
    <property type="match status" value="1"/>
</dbReference>
<dbReference type="EMBL" id="JAPVER010000020">
    <property type="protein sequence ID" value="MCZ3366940.1"/>
    <property type="molecule type" value="Genomic_DNA"/>
</dbReference>
<dbReference type="SUPFAM" id="SSF54001">
    <property type="entry name" value="Cysteine proteinases"/>
    <property type="match status" value="1"/>
</dbReference>
<dbReference type="Proteomes" id="UP001074446">
    <property type="component" value="Unassembled WGS sequence"/>
</dbReference>
<keyword evidence="5" id="KW-1185">Reference proteome</keyword>
<dbReference type="EMBL" id="JAPVES010000030">
    <property type="protein sequence ID" value="MCZ3373913.1"/>
    <property type="molecule type" value="Genomic_DNA"/>
</dbReference>
<protein>
    <submittedName>
        <fullName evidence="4">Transglutaminase-like domain-containing protein</fullName>
    </submittedName>
</protein>
<evidence type="ECO:0000313" key="4">
    <source>
        <dbReference type="EMBL" id="MCZ3373913.1"/>
    </source>
</evidence>
<dbReference type="InterPro" id="IPR002931">
    <property type="entry name" value="Transglutaminase-like"/>
</dbReference>
<dbReference type="RefSeq" id="WP_052376187.1">
    <property type="nucleotide sequence ID" value="NZ_JAPVER010000020.1"/>
</dbReference>